<protein>
    <submittedName>
        <fullName evidence="1">CRISPR-associated protein</fullName>
    </submittedName>
</protein>
<name>A0A2M8F8T7_9BACT</name>
<evidence type="ECO:0000313" key="1">
    <source>
        <dbReference type="EMBL" id="PJC52164.1"/>
    </source>
</evidence>
<dbReference type="Proteomes" id="UP000231456">
    <property type="component" value="Unassembled WGS sequence"/>
</dbReference>
<accession>A0A2M8F8T7</accession>
<comment type="caution">
    <text evidence="1">The sequence shown here is derived from an EMBL/GenBank/DDBJ whole genome shotgun (WGS) entry which is preliminary data.</text>
</comment>
<feature type="non-terminal residue" evidence="1">
    <location>
        <position position="98"/>
    </location>
</feature>
<dbReference type="AlphaFoldDB" id="A0A2M8F8T7"/>
<reference evidence="2" key="1">
    <citation type="submission" date="2017-09" db="EMBL/GenBank/DDBJ databases">
        <title>Depth-based differentiation of microbial function through sediment-hosted aquifers and enrichment of novel symbionts in the deep terrestrial subsurface.</title>
        <authorList>
            <person name="Probst A.J."/>
            <person name="Ladd B."/>
            <person name="Jarett J.K."/>
            <person name="Geller-Mcgrath D.E."/>
            <person name="Sieber C.M.K."/>
            <person name="Emerson J.B."/>
            <person name="Anantharaman K."/>
            <person name="Thomas B.C."/>
            <person name="Malmstrom R."/>
            <person name="Stieglmeier M."/>
            <person name="Klingl A."/>
            <person name="Woyke T."/>
            <person name="Ryan C.M."/>
            <person name="Banfield J.F."/>
        </authorList>
    </citation>
    <scope>NUCLEOTIDE SEQUENCE [LARGE SCALE GENOMIC DNA]</scope>
</reference>
<feature type="non-terminal residue" evidence="1">
    <location>
        <position position="1"/>
    </location>
</feature>
<proteinExistence type="predicted"/>
<organism evidence="1 2">
    <name type="scientific">Candidatus Magasanikbacteria bacterium CG_4_9_14_0_2_um_filter_42_11</name>
    <dbReference type="NCBI Taxonomy" id="1974643"/>
    <lineage>
        <taxon>Bacteria</taxon>
        <taxon>Candidatus Magasanikiibacteriota</taxon>
    </lineage>
</organism>
<sequence length="98" mass="10795">ISPFYKGDLDYFRETVRAAAIYHDLGKLDDENQKVLSKGGGKGLPINHVDAGTTNLLANNLVESALLTYSHHIGLQSIPAERAKEELFLRDSNLATRT</sequence>
<gene>
    <name evidence="1" type="ORF">CO030_04330</name>
</gene>
<evidence type="ECO:0000313" key="2">
    <source>
        <dbReference type="Proteomes" id="UP000231456"/>
    </source>
</evidence>
<dbReference type="EMBL" id="PFRH01000134">
    <property type="protein sequence ID" value="PJC52164.1"/>
    <property type="molecule type" value="Genomic_DNA"/>
</dbReference>